<protein>
    <submittedName>
        <fullName evidence="1">Uncharacterized protein</fullName>
    </submittedName>
</protein>
<dbReference type="EMBL" id="JAVIZC010000003">
    <property type="protein sequence ID" value="MDR6104038.1"/>
    <property type="molecule type" value="Genomic_DNA"/>
</dbReference>
<sequence length="362" mass="41263">MVSRPKLAYTGKLNVRHYSDVELRTVKLSTDDPKSLGNISSEPPRDDEDLEFVSQYMASETLICAFGHRHKRGFLLKDEEGNHHLIGKDCAAEHYGLEWDRFVKSVANQMDRQRSLSWLHEISGRVLDAGPKLEAVVLSPSVAAFDNLRVRVRGMPTAIYEAFSYSAKELDTWMRSTFLERDLGEERHRKEKCYEAWQASLKDNEASTEERQRLKNAFRQAEKAVIMKPCRKPILRCPAASLFVGIKMSTRLEAIRRDLMAQAENLQSAQRYHPDQVAKSLAETTKKFDTILTEIDSAAALFSPRTLDDLELLFSGEEYKAIKVERVAGGLLFQPAEGEPFLLQRPADLQPIDFSLYDLIRP</sequence>
<evidence type="ECO:0000313" key="2">
    <source>
        <dbReference type="Proteomes" id="UP001255601"/>
    </source>
</evidence>
<organism evidence="1 2">
    <name type="scientific">Agrobacterium larrymoorei</name>
    <dbReference type="NCBI Taxonomy" id="160699"/>
    <lineage>
        <taxon>Bacteria</taxon>
        <taxon>Pseudomonadati</taxon>
        <taxon>Pseudomonadota</taxon>
        <taxon>Alphaproteobacteria</taxon>
        <taxon>Hyphomicrobiales</taxon>
        <taxon>Rhizobiaceae</taxon>
        <taxon>Rhizobium/Agrobacterium group</taxon>
        <taxon>Agrobacterium</taxon>
    </lineage>
</organism>
<accession>A0AAJ2BC45</accession>
<dbReference type="AlphaFoldDB" id="A0AAJ2BC45"/>
<dbReference type="Proteomes" id="UP001255601">
    <property type="component" value="Unassembled WGS sequence"/>
</dbReference>
<gene>
    <name evidence="1" type="ORF">QE369_004235</name>
</gene>
<name>A0AAJ2BC45_9HYPH</name>
<evidence type="ECO:0000313" key="1">
    <source>
        <dbReference type="EMBL" id="MDR6104038.1"/>
    </source>
</evidence>
<proteinExistence type="predicted"/>
<comment type="caution">
    <text evidence="1">The sequence shown here is derived from an EMBL/GenBank/DDBJ whole genome shotgun (WGS) entry which is preliminary data.</text>
</comment>
<reference evidence="1" key="1">
    <citation type="submission" date="2023-08" db="EMBL/GenBank/DDBJ databases">
        <title>Functional and genomic diversity of the sorghum phyllosphere microbiome.</title>
        <authorList>
            <person name="Shade A."/>
        </authorList>
    </citation>
    <scope>NUCLEOTIDE SEQUENCE</scope>
    <source>
        <strain evidence="1">SORGH_AS_0974</strain>
    </source>
</reference>
<dbReference type="RefSeq" id="WP_309772260.1">
    <property type="nucleotide sequence ID" value="NZ_JAVIZC010000003.1"/>
</dbReference>